<dbReference type="Gene3D" id="3.40.50.2000">
    <property type="entry name" value="Glycogen Phosphorylase B"/>
    <property type="match status" value="1"/>
</dbReference>
<sequence length="237" mass="26609">MADERYYFRVQMDEDGDEAMSDNSGYFSGDPNQRLLFEAPRPSHEYGHVDTPQPNHEYSHFNAPQPSHEYSHFDAPQPSHEHSDIPLNPSNNIPLLPLSGRVISVTFTIPYSLRAPGDQNQEWEVNPRSRIEHSVQFDILSYLSSAKCPQHSHIVIGWTGEIPGPDATHSHADEPGPRLSNDANTLVQPRDNVFISCHSQQVLDQQLANAELVTAPVWMASSRDLVRKGINLGDQAR</sequence>
<evidence type="ECO:0000313" key="3">
    <source>
        <dbReference type="Proteomes" id="UP000826661"/>
    </source>
</evidence>
<dbReference type="Proteomes" id="UP000826661">
    <property type="component" value="Chromosome IV"/>
</dbReference>
<reference evidence="2 3" key="1">
    <citation type="journal article" date="2021" name="BMC Genomics">
        <title>Telomere-to-telomere genome assembly of asparaginase-producing Trichoderma simmonsii.</title>
        <authorList>
            <person name="Chung D."/>
            <person name="Kwon Y.M."/>
            <person name="Yang Y."/>
        </authorList>
    </citation>
    <scope>NUCLEOTIDE SEQUENCE [LARGE SCALE GENOMIC DNA]</scope>
    <source>
        <strain evidence="2 3">GH-Sj1</strain>
    </source>
</reference>
<keyword evidence="3" id="KW-1185">Reference proteome</keyword>
<accession>A0A8G0LGM0</accession>
<organism evidence="2 3">
    <name type="scientific">Trichoderma simmonsii</name>
    <dbReference type="NCBI Taxonomy" id="1491479"/>
    <lineage>
        <taxon>Eukaryota</taxon>
        <taxon>Fungi</taxon>
        <taxon>Dikarya</taxon>
        <taxon>Ascomycota</taxon>
        <taxon>Pezizomycotina</taxon>
        <taxon>Sordariomycetes</taxon>
        <taxon>Hypocreomycetidae</taxon>
        <taxon>Hypocreales</taxon>
        <taxon>Hypocreaceae</taxon>
        <taxon>Trichoderma</taxon>
    </lineage>
</organism>
<dbReference type="AlphaFoldDB" id="A0A8G0LGM0"/>
<evidence type="ECO:0000313" key="2">
    <source>
        <dbReference type="EMBL" id="QYT00450.1"/>
    </source>
</evidence>
<evidence type="ECO:0000256" key="1">
    <source>
        <dbReference type="SAM" id="MobiDB-lite"/>
    </source>
</evidence>
<dbReference type="EMBL" id="CP075867">
    <property type="protein sequence ID" value="QYT00450.1"/>
    <property type="molecule type" value="Genomic_DNA"/>
</dbReference>
<proteinExistence type="predicted"/>
<gene>
    <name evidence="2" type="ORF">H0G86_007532</name>
</gene>
<name>A0A8G0LGM0_9HYPO</name>
<protein>
    <submittedName>
        <fullName evidence="2">Uncharacterized protein</fullName>
    </submittedName>
</protein>
<feature type="region of interest" description="Disordered" evidence="1">
    <location>
        <begin position="43"/>
        <end position="83"/>
    </location>
</feature>